<dbReference type="EnsemblMetazoa" id="ADAC000753-RA">
    <property type="protein sequence ID" value="ADAC000753-PA"/>
    <property type="gene ID" value="ADAC000753"/>
</dbReference>
<dbReference type="STRING" id="43151.W5JW95"/>
<evidence type="ECO:0000313" key="1">
    <source>
        <dbReference type="EMBL" id="ETN67435.1"/>
    </source>
</evidence>
<accession>W5JW95</accession>
<reference evidence="1" key="2">
    <citation type="submission" date="2010-05" db="EMBL/GenBank/DDBJ databases">
        <authorList>
            <person name="Almeida L.G."/>
            <person name="Nicolas M.F."/>
            <person name="Souza R.C."/>
            <person name="Vasconcelos A.T.R."/>
        </authorList>
    </citation>
    <scope>NUCLEOTIDE SEQUENCE</scope>
</reference>
<reference evidence="2" key="4">
    <citation type="submission" date="2015-06" db="UniProtKB">
        <authorList>
            <consortium name="EnsemblMetazoa"/>
        </authorList>
    </citation>
    <scope>IDENTIFICATION</scope>
</reference>
<sequence length="121" mass="13372">MPGGSWRNCSRMASSASDKWDIVNCTNETSIIASSCNYTFIANQPGIVYCKATNTEGSETVQTDLLVSDLPAPIVMERVHPKEIVTVGDTVTYVCSALVYNYTKEIIFTHNGKELHEYESL</sequence>
<dbReference type="Proteomes" id="UP000000673">
    <property type="component" value="Unassembled WGS sequence"/>
</dbReference>
<dbReference type="VEuPathDB" id="VectorBase:ADAC000753"/>
<evidence type="ECO:0000313" key="2">
    <source>
        <dbReference type="EnsemblMetazoa" id="ADAC000753-PA"/>
    </source>
</evidence>
<keyword evidence="1" id="KW-0675">Receptor</keyword>
<gene>
    <name evidence="1" type="ORF">AND_000753</name>
</gene>
<dbReference type="VEuPathDB" id="VectorBase:ADAR2_000365"/>
<keyword evidence="3" id="KW-1185">Reference proteome</keyword>
<dbReference type="EMBL" id="ADMH02000188">
    <property type="protein sequence ID" value="ETN67435.1"/>
    <property type="molecule type" value="Genomic_DNA"/>
</dbReference>
<protein>
    <submittedName>
        <fullName evidence="1">Pdgf/vegf receptor</fullName>
    </submittedName>
</protein>
<dbReference type="AlphaFoldDB" id="W5JW95"/>
<organism evidence="1">
    <name type="scientific">Anopheles darlingi</name>
    <name type="common">Mosquito</name>
    <dbReference type="NCBI Taxonomy" id="43151"/>
    <lineage>
        <taxon>Eukaryota</taxon>
        <taxon>Metazoa</taxon>
        <taxon>Ecdysozoa</taxon>
        <taxon>Arthropoda</taxon>
        <taxon>Hexapoda</taxon>
        <taxon>Insecta</taxon>
        <taxon>Pterygota</taxon>
        <taxon>Neoptera</taxon>
        <taxon>Endopterygota</taxon>
        <taxon>Diptera</taxon>
        <taxon>Nematocera</taxon>
        <taxon>Culicoidea</taxon>
        <taxon>Culicidae</taxon>
        <taxon>Anophelinae</taxon>
        <taxon>Anopheles</taxon>
    </lineage>
</organism>
<name>W5JW95_ANODA</name>
<reference evidence="1" key="3">
    <citation type="journal article" date="2013" name="Nucleic Acids Res.">
        <title>The genome of Anopheles darlingi, the main neotropical malaria vector.</title>
        <authorList>
            <person name="Marinotti O."/>
            <person name="Cerqueira G.C."/>
            <person name="de Almeida L.G."/>
            <person name="Ferro M.I."/>
            <person name="Loreto E.L."/>
            <person name="Zaha A."/>
            <person name="Teixeira S.M."/>
            <person name="Wespiser A.R."/>
            <person name="Almeida E Silva A."/>
            <person name="Schlindwein A.D."/>
            <person name="Pacheco A.C."/>
            <person name="Silva A.L."/>
            <person name="Graveley B.R."/>
            <person name="Walenz B.P."/>
            <person name="Lima Bde A."/>
            <person name="Ribeiro C.A."/>
            <person name="Nunes-Silva C.G."/>
            <person name="de Carvalho C.R."/>
            <person name="Soares C.M."/>
            <person name="de Menezes C.B."/>
            <person name="Matiolli C."/>
            <person name="Caffrey D."/>
            <person name="Araujo D.A."/>
            <person name="de Oliveira D.M."/>
            <person name="Golenbock D."/>
            <person name="Grisard E.C."/>
            <person name="Fantinatti-Garboggini F."/>
            <person name="de Carvalho F.M."/>
            <person name="Barcellos F.G."/>
            <person name="Prosdocimi F."/>
            <person name="May G."/>
            <person name="Azevedo Junior G.M."/>
            <person name="Guimaraes G.M."/>
            <person name="Goldman G.H."/>
            <person name="Padilha I.Q."/>
            <person name="Batista Jda S."/>
            <person name="Ferro J.A."/>
            <person name="Ribeiro J.M."/>
            <person name="Fietto J.L."/>
            <person name="Dabbas K.M."/>
            <person name="Cerdeira L."/>
            <person name="Agnez-Lima L.F."/>
            <person name="Brocchi M."/>
            <person name="de Carvalho M.O."/>
            <person name="Teixeira Mde M."/>
            <person name="Diniz Maia Mde M."/>
            <person name="Goldman M.H."/>
            <person name="Cruz Schneider M.P."/>
            <person name="Felipe M.S."/>
            <person name="Hungria M."/>
            <person name="Nicolas M.F."/>
            <person name="Pereira M."/>
            <person name="Montes M.A."/>
            <person name="Cantao M.E."/>
            <person name="Vincentz M."/>
            <person name="Rafael M.S."/>
            <person name="Silverman N."/>
            <person name="Stoco P.H."/>
            <person name="Souza R.C."/>
            <person name="Vicentini R."/>
            <person name="Gazzinelli R.T."/>
            <person name="Neves Rde O."/>
            <person name="Silva R."/>
            <person name="Astolfi-Filho S."/>
            <person name="Maciel T.E."/>
            <person name="Urmenyi T.P."/>
            <person name="Tadei W.P."/>
            <person name="Camargo E.P."/>
            <person name="de Vasconcelos A.T."/>
        </authorList>
    </citation>
    <scope>NUCLEOTIDE SEQUENCE</scope>
</reference>
<proteinExistence type="predicted"/>
<dbReference type="HOGENOM" id="CLU_2039998_0_0_1"/>
<evidence type="ECO:0000313" key="3">
    <source>
        <dbReference type="Proteomes" id="UP000000673"/>
    </source>
</evidence>
<dbReference type="InterPro" id="IPR036179">
    <property type="entry name" value="Ig-like_dom_sf"/>
</dbReference>
<dbReference type="SUPFAM" id="SSF48726">
    <property type="entry name" value="Immunoglobulin"/>
    <property type="match status" value="1"/>
</dbReference>
<reference evidence="1 3" key="1">
    <citation type="journal article" date="2010" name="BMC Genomics">
        <title>Combination of measures distinguishes pre-miRNAs from other stem-loops in the genome of the newly sequenced Anopheles darlingi.</title>
        <authorList>
            <person name="Mendes N.D."/>
            <person name="Freitas A.T."/>
            <person name="Vasconcelos A.T."/>
            <person name="Sagot M.F."/>
        </authorList>
    </citation>
    <scope>NUCLEOTIDE SEQUENCE</scope>
</reference>